<dbReference type="Proteomes" id="UP000054544">
    <property type="component" value="Unassembled WGS sequence"/>
</dbReference>
<keyword evidence="2" id="KW-1185">Reference proteome</keyword>
<protein>
    <submittedName>
        <fullName evidence="1">Uncharacterized protein</fullName>
    </submittedName>
</protein>
<accession>A0A0D9NJD7</accession>
<evidence type="ECO:0000313" key="1">
    <source>
        <dbReference type="EMBL" id="KJK74054.1"/>
    </source>
</evidence>
<organism evidence="1 2">
    <name type="scientific">Metarhizium anisopliae BRIP 53293</name>
    <dbReference type="NCBI Taxonomy" id="1291518"/>
    <lineage>
        <taxon>Eukaryota</taxon>
        <taxon>Fungi</taxon>
        <taxon>Dikarya</taxon>
        <taxon>Ascomycota</taxon>
        <taxon>Pezizomycotina</taxon>
        <taxon>Sordariomycetes</taxon>
        <taxon>Hypocreomycetidae</taxon>
        <taxon>Hypocreales</taxon>
        <taxon>Clavicipitaceae</taxon>
        <taxon>Metarhizium</taxon>
    </lineage>
</organism>
<proteinExistence type="predicted"/>
<reference evidence="2" key="1">
    <citation type="journal article" date="2014" name="BMC Genomics">
        <title>The genome sequence of the biocontrol fungus Metarhizium anisopliae and comparative genomics of Metarhizium species.</title>
        <authorList>
            <person name="Pattemore J.A."/>
            <person name="Hane J.K."/>
            <person name="Williams A.H."/>
            <person name="Wilson B.A."/>
            <person name="Stodart B.J."/>
            <person name="Ash G.J."/>
        </authorList>
    </citation>
    <scope>NUCLEOTIDE SEQUENCE [LARGE SCALE GENOMIC DNA]</scope>
    <source>
        <strain evidence="2">BRIP 53293</strain>
    </source>
</reference>
<gene>
    <name evidence="1" type="ORF">H634G_10593</name>
</gene>
<name>A0A0D9NJD7_METAN</name>
<dbReference type="AlphaFoldDB" id="A0A0D9NJD7"/>
<dbReference type="EMBL" id="KE384763">
    <property type="protein sequence ID" value="KJK74054.1"/>
    <property type="molecule type" value="Genomic_DNA"/>
</dbReference>
<evidence type="ECO:0000313" key="2">
    <source>
        <dbReference type="Proteomes" id="UP000054544"/>
    </source>
</evidence>
<sequence length="119" mass="13255">MSSQPQLSSYALVSDLSLTVSNYAGVVWLAHPKTTYHLRLATREVKLKYSLRQHGQLLERGLDDLKQKEERKRVISIDFGAFGQQDASVLLAIDIAGYLKRTAVWIGVQIDASTASFGF</sequence>